<keyword evidence="3" id="KW-1185">Reference proteome</keyword>
<proteinExistence type="predicted"/>
<evidence type="ECO:0000313" key="2">
    <source>
        <dbReference type="EMBL" id="SIN95929.1"/>
    </source>
</evidence>
<evidence type="ECO:0000313" key="3">
    <source>
        <dbReference type="Proteomes" id="UP000185151"/>
    </source>
</evidence>
<organism evidence="2 3">
    <name type="scientific">Paraburkholderia phenazinium</name>
    <dbReference type="NCBI Taxonomy" id="60549"/>
    <lineage>
        <taxon>Bacteria</taxon>
        <taxon>Pseudomonadati</taxon>
        <taxon>Pseudomonadota</taxon>
        <taxon>Betaproteobacteria</taxon>
        <taxon>Burkholderiales</taxon>
        <taxon>Burkholderiaceae</taxon>
        <taxon>Paraburkholderia</taxon>
    </lineage>
</organism>
<sequence>MDTSALGRSTHGEAEAPVRRRGALMKRAAWVLAFVLLALGYDALEPVTNARARMDACVAAYDESRSAAAANPQTGQSSQSAQSAQSGERYDREQRLSETLLACSTQP</sequence>
<dbReference type="EMBL" id="FSRU01000001">
    <property type="protein sequence ID" value="SIN95929.1"/>
    <property type="molecule type" value="Genomic_DNA"/>
</dbReference>
<protein>
    <submittedName>
        <fullName evidence="2">Uncharacterized protein</fullName>
    </submittedName>
</protein>
<dbReference type="Proteomes" id="UP000185151">
    <property type="component" value="Unassembled WGS sequence"/>
</dbReference>
<name>A0A1N6FKY0_9BURK</name>
<dbReference type="AlphaFoldDB" id="A0A1N6FKY0"/>
<accession>A0A1N6FKY0</accession>
<evidence type="ECO:0000256" key="1">
    <source>
        <dbReference type="SAM" id="MobiDB-lite"/>
    </source>
</evidence>
<reference evidence="2 3" key="1">
    <citation type="submission" date="2016-11" db="EMBL/GenBank/DDBJ databases">
        <authorList>
            <person name="Jaros S."/>
            <person name="Januszkiewicz K."/>
            <person name="Wedrychowicz H."/>
        </authorList>
    </citation>
    <scope>NUCLEOTIDE SEQUENCE [LARGE SCALE GENOMIC DNA]</scope>
    <source>
        <strain evidence="2 3">GAS95</strain>
    </source>
</reference>
<feature type="compositionally biased region" description="Low complexity" evidence="1">
    <location>
        <begin position="66"/>
        <end position="86"/>
    </location>
</feature>
<feature type="region of interest" description="Disordered" evidence="1">
    <location>
        <begin position="65"/>
        <end position="107"/>
    </location>
</feature>
<dbReference type="RefSeq" id="WP_074293864.1">
    <property type="nucleotide sequence ID" value="NZ_FSRU01000001.1"/>
</dbReference>
<gene>
    <name evidence="2" type="ORF">SAMN05444165_0254</name>
</gene>